<dbReference type="Proteomes" id="UP001172082">
    <property type="component" value="Unassembled WGS sequence"/>
</dbReference>
<keyword evidence="3" id="KW-1185">Reference proteome</keyword>
<evidence type="ECO:0000313" key="2">
    <source>
        <dbReference type="EMBL" id="MDN5202547.1"/>
    </source>
</evidence>
<proteinExistence type="predicted"/>
<dbReference type="InterPro" id="IPR005151">
    <property type="entry name" value="Tail-specific_protease"/>
</dbReference>
<dbReference type="PROSITE" id="PS51257">
    <property type="entry name" value="PROKAR_LIPOPROTEIN"/>
    <property type="match status" value="1"/>
</dbReference>
<reference evidence="2" key="1">
    <citation type="submission" date="2023-06" db="EMBL/GenBank/DDBJ databases">
        <title>Genomic of Parafulvivirga corallium.</title>
        <authorList>
            <person name="Wang G."/>
        </authorList>
    </citation>
    <scope>NUCLEOTIDE SEQUENCE</scope>
    <source>
        <strain evidence="2">BMA10</strain>
    </source>
</reference>
<organism evidence="2 3">
    <name type="scientific">Splendidivirga corallicola</name>
    <dbReference type="NCBI Taxonomy" id="3051826"/>
    <lineage>
        <taxon>Bacteria</taxon>
        <taxon>Pseudomonadati</taxon>
        <taxon>Bacteroidota</taxon>
        <taxon>Cytophagia</taxon>
        <taxon>Cytophagales</taxon>
        <taxon>Splendidivirgaceae</taxon>
        <taxon>Splendidivirga</taxon>
    </lineage>
</organism>
<dbReference type="InterPro" id="IPR028204">
    <property type="entry name" value="Tricorn_C1"/>
</dbReference>
<dbReference type="PANTHER" id="PTHR11261">
    <property type="entry name" value="INTERPHOTORECEPTOR RETINOID-BINDING PROTEIN"/>
    <property type="match status" value="1"/>
</dbReference>
<feature type="domain" description="Tail specific protease" evidence="1">
    <location>
        <begin position="116"/>
        <end position="319"/>
    </location>
</feature>
<dbReference type="Gene3D" id="3.30.750.44">
    <property type="match status" value="1"/>
</dbReference>
<dbReference type="Gene3D" id="3.90.226.10">
    <property type="entry name" value="2-enoyl-CoA Hydratase, Chain A, domain 1"/>
    <property type="match status" value="1"/>
</dbReference>
<evidence type="ECO:0000313" key="3">
    <source>
        <dbReference type="Proteomes" id="UP001172082"/>
    </source>
</evidence>
<gene>
    <name evidence="2" type="ORF">QQ008_14260</name>
</gene>
<dbReference type="EMBL" id="JAUJEA010000004">
    <property type="protein sequence ID" value="MDN5202547.1"/>
    <property type="molecule type" value="Genomic_DNA"/>
</dbReference>
<dbReference type="RefSeq" id="WP_346752571.1">
    <property type="nucleotide sequence ID" value="NZ_JAUJEA010000004.1"/>
</dbReference>
<protein>
    <submittedName>
        <fullName evidence="2">S41 family peptidase</fullName>
    </submittedName>
</protein>
<dbReference type="Pfam" id="PF03572">
    <property type="entry name" value="Peptidase_S41"/>
    <property type="match status" value="1"/>
</dbReference>
<sequence>MKNKLLHAFVWVLLSGLVACESFLIGDEPTNTAENNFEILWEQFDRWYGLFLVKDIDWHQIYSDYRPRVTSTTTDTELWQIVTEMLEELNDSHTEIWDPRTGRRFISGFADNLQARKEFDLQLIEQKYLDNHFEATGDQGMVYGSINNEIGYIHVFNFESHHREIDHVMNQLSDFKGIILDLRNTSGGENEGVIGISGRFADQRRFINTVQTRNGPEYDDFDEPIRKYVKPGGDYQYTQPVVLLTDRFTISAAESLSLYMVSLPHVTQVGDSTAGAFSDSFFNRFLPNGWIYTMSYQLVLLPDGTSPEEIGVIPEIFLKNTETDIASGNDKVLEFAIDYLN</sequence>
<comment type="caution">
    <text evidence="2">The sequence shown here is derived from an EMBL/GenBank/DDBJ whole genome shotgun (WGS) entry which is preliminary data.</text>
</comment>
<name>A0ABT8KRB6_9BACT</name>
<dbReference type="SUPFAM" id="SSF52096">
    <property type="entry name" value="ClpP/crotonase"/>
    <property type="match status" value="1"/>
</dbReference>
<dbReference type="InterPro" id="IPR029045">
    <property type="entry name" value="ClpP/crotonase-like_dom_sf"/>
</dbReference>
<dbReference type="PANTHER" id="PTHR11261:SF3">
    <property type="entry name" value="RETINOL-BINDING PROTEIN 3"/>
    <property type="match status" value="1"/>
</dbReference>
<dbReference type="CDD" id="cd07563">
    <property type="entry name" value="Peptidase_S41_IRBP"/>
    <property type="match status" value="1"/>
</dbReference>
<dbReference type="SMART" id="SM00245">
    <property type="entry name" value="TSPc"/>
    <property type="match status" value="1"/>
</dbReference>
<evidence type="ECO:0000259" key="1">
    <source>
        <dbReference type="SMART" id="SM00245"/>
    </source>
</evidence>
<dbReference type="Pfam" id="PF14684">
    <property type="entry name" value="Tricorn_C1"/>
    <property type="match status" value="1"/>
</dbReference>
<accession>A0ABT8KRB6</accession>